<protein>
    <recommendedName>
        <fullName evidence="1">DUF6922 domain-containing protein</fullName>
    </recommendedName>
</protein>
<dbReference type="OrthoDB" id="1364214at2"/>
<organism evidence="2 3">
    <name type="scientific">Belliella pelovolcani</name>
    <dbReference type="NCBI Taxonomy" id="529505"/>
    <lineage>
        <taxon>Bacteria</taxon>
        <taxon>Pseudomonadati</taxon>
        <taxon>Bacteroidota</taxon>
        <taxon>Cytophagia</taxon>
        <taxon>Cytophagales</taxon>
        <taxon>Cyclobacteriaceae</taxon>
        <taxon>Belliella</taxon>
    </lineage>
</organism>
<sequence length="109" mass="13024">MAKNKDYIKFNNSLEDNNQIILSDYFPKAIFWDVNLDELDYKKDADFIIPRVLDWGDYKNAWDKLKLLYPLKVIKYYCLNQAQIFGDENIEALAAKFNLNPEEFPRYSK</sequence>
<dbReference type="EMBL" id="FTOP01000033">
    <property type="protein sequence ID" value="SIT18138.1"/>
    <property type="molecule type" value="Genomic_DNA"/>
</dbReference>
<keyword evidence="3" id="KW-1185">Reference proteome</keyword>
<proteinExistence type="predicted"/>
<gene>
    <name evidence="2" type="ORF">SAMN05421761_1334</name>
</gene>
<dbReference type="AlphaFoldDB" id="A0A1N7Q5J5"/>
<feature type="domain" description="DUF6922" evidence="1">
    <location>
        <begin position="26"/>
        <end position="75"/>
    </location>
</feature>
<dbReference type="RefSeq" id="WP_076503150.1">
    <property type="nucleotide sequence ID" value="NZ_FTOP01000033.1"/>
</dbReference>
<evidence type="ECO:0000259" key="1">
    <source>
        <dbReference type="Pfam" id="PF21956"/>
    </source>
</evidence>
<name>A0A1N7Q5J5_9BACT</name>
<evidence type="ECO:0000313" key="3">
    <source>
        <dbReference type="Proteomes" id="UP000186026"/>
    </source>
</evidence>
<accession>A0A1N7Q5J5</accession>
<evidence type="ECO:0000313" key="2">
    <source>
        <dbReference type="EMBL" id="SIT18138.1"/>
    </source>
</evidence>
<dbReference type="Pfam" id="PF21956">
    <property type="entry name" value="DUF6922"/>
    <property type="match status" value="1"/>
</dbReference>
<reference evidence="3" key="1">
    <citation type="submission" date="2017-01" db="EMBL/GenBank/DDBJ databases">
        <authorList>
            <person name="Varghese N."/>
            <person name="Submissions S."/>
        </authorList>
    </citation>
    <scope>NUCLEOTIDE SEQUENCE [LARGE SCALE GENOMIC DNA]</scope>
    <source>
        <strain evidence="3">DSM 46698</strain>
    </source>
</reference>
<dbReference type="Proteomes" id="UP000186026">
    <property type="component" value="Unassembled WGS sequence"/>
</dbReference>
<dbReference type="InterPro" id="IPR053830">
    <property type="entry name" value="DUF6922"/>
</dbReference>